<keyword evidence="2" id="KW-0812">Transmembrane</keyword>
<protein>
    <submittedName>
        <fullName evidence="4">Type IV pilin</fullName>
    </submittedName>
</protein>
<dbReference type="NCBIfam" id="TIGR02537">
    <property type="entry name" value="arch_flag_Nterm"/>
    <property type="match status" value="1"/>
</dbReference>
<evidence type="ECO:0000256" key="2">
    <source>
        <dbReference type="SAM" id="Phobius"/>
    </source>
</evidence>
<evidence type="ECO:0000259" key="3">
    <source>
        <dbReference type="Pfam" id="PF07790"/>
    </source>
</evidence>
<evidence type="ECO:0000313" key="4">
    <source>
        <dbReference type="EMBL" id="HIG63234.1"/>
    </source>
</evidence>
<dbReference type="InterPro" id="IPR013373">
    <property type="entry name" value="Flagellin/pilin_N_arc"/>
</dbReference>
<gene>
    <name evidence="4" type="ORF">EYQ16_01775</name>
</gene>
<dbReference type="InterPro" id="IPR012859">
    <property type="entry name" value="Pilin_N_archaeal"/>
</dbReference>
<dbReference type="Pfam" id="PF07790">
    <property type="entry name" value="Pilin_N"/>
    <property type="match status" value="1"/>
</dbReference>
<name>A0A7C7ZD37_9ARCH</name>
<feature type="transmembrane region" description="Helical" evidence="2">
    <location>
        <begin position="12"/>
        <end position="36"/>
    </location>
</feature>
<evidence type="ECO:0000256" key="1">
    <source>
        <dbReference type="SAM" id="MobiDB-lite"/>
    </source>
</evidence>
<feature type="domain" description="Archaeal Type IV pilin N-terminal" evidence="3">
    <location>
        <begin position="10"/>
        <end position="65"/>
    </location>
</feature>
<organism evidence="4 5">
    <name type="scientific">Marine Group III euryarchaeote</name>
    <dbReference type="NCBI Taxonomy" id="2173149"/>
    <lineage>
        <taxon>Archaea</taxon>
        <taxon>Methanobacteriati</taxon>
        <taxon>Thermoplasmatota</taxon>
        <taxon>Thermoplasmata</taxon>
        <taxon>Candidatus Thermoprofundales</taxon>
    </lineage>
</organism>
<proteinExistence type="predicted"/>
<evidence type="ECO:0000313" key="5">
    <source>
        <dbReference type="Proteomes" id="UP000589516"/>
    </source>
</evidence>
<keyword evidence="2" id="KW-1133">Transmembrane helix</keyword>
<keyword evidence="2" id="KW-0472">Membrane</keyword>
<feature type="region of interest" description="Disordered" evidence="1">
    <location>
        <begin position="152"/>
        <end position="176"/>
    </location>
</feature>
<accession>A0A7C7ZD37</accession>
<dbReference type="AlphaFoldDB" id="A0A7C7ZD37"/>
<dbReference type="EMBL" id="DUAV01000017">
    <property type="protein sequence ID" value="HIG63234.1"/>
    <property type="molecule type" value="Genomic_DNA"/>
</dbReference>
<dbReference type="Proteomes" id="UP000589516">
    <property type="component" value="Unassembled WGS sequence"/>
</dbReference>
<reference evidence="5" key="1">
    <citation type="journal article" date="2019" name="bioRxiv">
        <title>Genome diversification in globally distributed novel marine Proteobacteria is linked to environmental adaptation.</title>
        <authorList>
            <person name="Zhou Z."/>
            <person name="Tran P.Q."/>
            <person name="Kieft K."/>
            <person name="Anantharaman K."/>
        </authorList>
    </citation>
    <scope>NUCLEOTIDE SEQUENCE [LARGE SCALE GENOMIC DNA]</scope>
</reference>
<comment type="caution">
    <text evidence="4">The sequence shown here is derived from an EMBL/GenBank/DDBJ whole genome shotgun (WGS) entry which is preliminary data.</text>
</comment>
<sequence>MEHRIEQDNEGVSPVIAVILMVAITVVLAAVLYVWAASFLEQGDTSPFAQFTSTKNSSGDYYVTVVKVSTKYDLEAFSYFLKDSTGTTSEFGEIAMQNLSGNVVGVDVSYDATCDDSCDADLQTRSDAVNDDSGSVYAVTFNDNDRDGKLSAGDKFTARGSGHSSDGPADDDWSMEVKFDNTGDVIGSKRLG</sequence>